<feature type="binding site" evidence="8">
    <location>
        <position position="373"/>
    </location>
    <ligand>
        <name>Mn(2+)</name>
        <dbReference type="ChEBI" id="CHEBI:29035"/>
    </ligand>
</feature>
<dbReference type="AlphaFoldDB" id="A0A0X3AN23"/>
<dbReference type="PIRSF" id="PIRSF005091">
    <property type="entry name" value="Mmb_sulf_HI1246"/>
    <property type="match status" value="1"/>
</dbReference>
<gene>
    <name evidence="11" type="ORF">Ga0061079_10376</name>
</gene>
<dbReference type="EMBL" id="FCOR01000003">
    <property type="protein sequence ID" value="CVK15766.1"/>
    <property type="molecule type" value="Genomic_DNA"/>
</dbReference>
<feature type="transmembrane region" description="Helical" evidence="9">
    <location>
        <begin position="107"/>
        <end position="129"/>
    </location>
</feature>
<dbReference type="GO" id="GO:0016740">
    <property type="term" value="F:transferase activity"/>
    <property type="evidence" value="ECO:0007669"/>
    <property type="project" value="UniProtKB-KW"/>
</dbReference>
<sequence length="687" mass="79389">MIKLVAPFIKISSFYIIVGLILRIVLLFSPVTDSNFSVLDYFKIFSIGLINDYGVSVLIFIFLWIHLTFITDSKFKSPLQYIILGLFIILLGYLFLFKTIFEDYGSIVPTIIKTFVLIKAFSFTILLLIPKIRQTWRYCVYFFIFFLYIFIINFNVISEFLFWNEFGVRYNFIAVDYLIYTNEVIGNILESYPIIPMFSVLILISVLITIFYLKGSKKYFADLPNFKIKLINGIVYVLLFISAIFLLKICEKYENSDNTFVNELQANGLIHFSSAYSDSSLNYDKFYAKLPLQKAFSIIAKVYNNQWSENNNSKIIKDTLPELRKNVILVTIESMSANFLKDFGNTHNLTTNLDKLASEGLFFTNMYATGNRTVRGLESVTLCIPPSPGESLIKRSNNDHMYSTGYLFKRRGYKVQYFYGGYGYFDNMNTFFGGNGYNIIDRNSFKKEEISFANIWGVCDEDMFMKAIRIFDENSKHKTPFFGHIMTVSNHRPFTFPSGKIDISNTSKSREGGVKYTDYAIGKFIEEAKKRSWFSKTVFVFVADHCASSAGKEDIPLDKYKIPAIIYSPGFIKPEKFSKIVSQIDLMPTLFGKLHFSYSSRFYGQDVFNSSYQPRALIATYQKLGYLKDNKLIVLSPNQKIEQYNVTKDTQMNKSTSIDSSLAEEAIANYQTCFYFIENNMLRIKNK</sequence>
<feature type="transmembrane region" description="Helical" evidence="9">
    <location>
        <begin position="81"/>
        <end position="101"/>
    </location>
</feature>
<dbReference type="SUPFAM" id="SSF53649">
    <property type="entry name" value="Alkaline phosphatase-like"/>
    <property type="match status" value="1"/>
</dbReference>
<keyword evidence="7" id="KW-0479">Metal-binding</keyword>
<feature type="binding site" evidence="8">
    <location>
        <position position="333"/>
    </location>
    <ligand>
        <name>Mn(2+)</name>
        <dbReference type="ChEBI" id="CHEBI:29035"/>
    </ligand>
</feature>
<evidence type="ECO:0000256" key="8">
    <source>
        <dbReference type="PIRSR" id="PIRSR005091-3"/>
    </source>
</evidence>
<dbReference type="CDD" id="cd16015">
    <property type="entry name" value="LTA_synthase"/>
    <property type="match status" value="1"/>
</dbReference>
<feature type="binding site" evidence="8">
    <location>
        <position position="544"/>
    </location>
    <ligand>
        <name>Mn(2+)</name>
        <dbReference type="ChEBI" id="CHEBI:29035"/>
    </ligand>
</feature>
<dbReference type="RefSeq" id="WP_055424992.1">
    <property type="nucleotide sequence ID" value="NZ_FCOR01000003.1"/>
</dbReference>
<dbReference type="InterPro" id="IPR000917">
    <property type="entry name" value="Sulfatase_N"/>
</dbReference>
<dbReference type="InterPro" id="IPR012160">
    <property type="entry name" value="LtaS-like"/>
</dbReference>
<dbReference type="Proteomes" id="UP000182761">
    <property type="component" value="Unassembled WGS sequence"/>
</dbReference>
<evidence type="ECO:0000256" key="3">
    <source>
        <dbReference type="ARBA" id="ARBA00022692"/>
    </source>
</evidence>
<evidence type="ECO:0000259" key="10">
    <source>
        <dbReference type="Pfam" id="PF00884"/>
    </source>
</evidence>
<feature type="transmembrane region" description="Helical" evidence="9">
    <location>
        <begin position="141"/>
        <end position="163"/>
    </location>
</feature>
<dbReference type="Pfam" id="PF00884">
    <property type="entry name" value="Sulfatase"/>
    <property type="match status" value="1"/>
</dbReference>
<keyword evidence="11" id="KW-0808">Transferase</keyword>
<keyword evidence="7" id="KW-0464">Manganese</keyword>
<evidence type="ECO:0000256" key="1">
    <source>
        <dbReference type="ARBA" id="ARBA00004651"/>
    </source>
</evidence>
<feature type="transmembrane region" description="Helical" evidence="9">
    <location>
        <begin position="194"/>
        <end position="214"/>
    </location>
</feature>
<dbReference type="STRING" id="1586267.GCA_001418685_00598"/>
<comment type="subcellular location">
    <subcellularLocation>
        <location evidence="1">Cell membrane</location>
        <topology evidence="1">Multi-pass membrane protein</topology>
    </subcellularLocation>
</comment>
<keyword evidence="4 9" id="KW-1133">Transmembrane helix</keyword>
<feature type="transmembrane region" description="Helical" evidence="9">
    <location>
        <begin position="12"/>
        <end position="32"/>
    </location>
</feature>
<evidence type="ECO:0000256" key="5">
    <source>
        <dbReference type="ARBA" id="ARBA00023136"/>
    </source>
</evidence>
<keyword evidence="3 9" id="KW-0812">Transmembrane</keyword>
<feature type="transmembrane region" description="Helical" evidence="9">
    <location>
        <begin position="44"/>
        <end position="69"/>
    </location>
</feature>
<protein>
    <submittedName>
        <fullName evidence="11">Phosphoglycerol transferase MdoB</fullName>
    </submittedName>
</protein>
<dbReference type="Gene3D" id="3.30.1120.80">
    <property type="match status" value="1"/>
</dbReference>
<reference evidence="11 12" key="1">
    <citation type="submission" date="2016-01" db="EMBL/GenBank/DDBJ databases">
        <authorList>
            <person name="McClelland M."/>
            <person name="Jain A."/>
            <person name="Saraogi P."/>
            <person name="Mendelson R."/>
            <person name="Westerman R."/>
            <person name="SanMiguel P."/>
            <person name="Csonka L."/>
        </authorList>
    </citation>
    <scope>NUCLEOTIDE SEQUENCE [LARGE SCALE GENOMIC DNA]</scope>
    <source>
        <strain evidence="11 12">R-53146</strain>
    </source>
</reference>
<keyword evidence="2" id="KW-1003">Cell membrane</keyword>
<evidence type="ECO:0000256" key="6">
    <source>
        <dbReference type="PIRSR" id="PIRSR005091-1"/>
    </source>
</evidence>
<dbReference type="PANTHER" id="PTHR47371:SF3">
    <property type="entry name" value="PHOSPHOGLYCEROL TRANSFERASE I"/>
    <property type="match status" value="1"/>
</dbReference>
<name>A0A0X3AN23_9FLAO</name>
<evidence type="ECO:0000256" key="9">
    <source>
        <dbReference type="SAM" id="Phobius"/>
    </source>
</evidence>
<feature type="transmembrane region" description="Helical" evidence="9">
    <location>
        <begin position="226"/>
        <end position="247"/>
    </location>
</feature>
<proteinExistence type="predicted"/>
<keyword evidence="12" id="KW-1185">Reference proteome</keyword>
<evidence type="ECO:0000313" key="11">
    <source>
        <dbReference type="EMBL" id="CVK15766.1"/>
    </source>
</evidence>
<dbReference type="GO" id="GO:0046872">
    <property type="term" value="F:metal ion binding"/>
    <property type="evidence" value="ECO:0007669"/>
    <property type="project" value="UniProtKB-KW"/>
</dbReference>
<feature type="domain" description="Sulfatase N-terminal" evidence="10">
    <location>
        <begin position="325"/>
        <end position="592"/>
    </location>
</feature>
<dbReference type="Gene3D" id="3.40.720.10">
    <property type="entry name" value="Alkaline Phosphatase, subunit A"/>
    <property type="match status" value="1"/>
</dbReference>
<evidence type="ECO:0000256" key="4">
    <source>
        <dbReference type="ARBA" id="ARBA00022989"/>
    </source>
</evidence>
<keyword evidence="5 9" id="KW-0472">Membrane</keyword>
<dbReference type="InterPro" id="IPR017850">
    <property type="entry name" value="Alkaline_phosphatase_core_sf"/>
</dbReference>
<dbReference type="InterPro" id="IPR050448">
    <property type="entry name" value="OpgB/LTA_synthase_biosynth"/>
</dbReference>
<dbReference type="GO" id="GO:0005886">
    <property type="term" value="C:plasma membrane"/>
    <property type="evidence" value="ECO:0007669"/>
    <property type="project" value="UniProtKB-SubCell"/>
</dbReference>
<accession>A0A0X3AN23</accession>
<feature type="binding site" evidence="7">
    <location>
        <position position="491"/>
    </location>
    <ligand>
        <name>substrate</name>
    </ligand>
</feature>
<dbReference type="PANTHER" id="PTHR47371">
    <property type="entry name" value="LIPOTEICHOIC ACID SYNTHASE"/>
    <property type="match status" value="1"/>
</dbReference>
<evidence type="ECO:0000256" key="7">
    <source>
        <dbReference type="PIRSR" id="PIRSR005091-2"/>
    </source>
</evidence>
<organism evidence="11 12">
    <name type="scientific">Apibacter mensalis</name>
    <dbReference type="NCBI Taxonomy" id="1586267"/>
    <lineage>
        <taxon>Bacteria</taxon>
        <taxon>Pseudomonadati</taxon>
        <taxon>Bacteroidota</taxon>
        <taxon>Flavobacteriia</taxon>
        <taxon>Flavobacteriales</taxon>
        <taxon>Weeksellaceae</taxon>
        <taxon>Apibacter</taxon>
    </lineage>
</organism>
<evidence type="ECO:0000313" key="12">
    <source>
        <dbReference type="Proteomes" id="UP000182761"/>
    </source>
</evidence>
<dbReference type="OrthoDB" id="9777768at2"/>
<evidence type="ECO:0000256" key="2">
    <source>
        <dbReference type="ARBA" id="ARBA00022475"/>
    </source>
</evidence>
<feature type="active site" evidence="6">
    <location>
        <position position="373"/>
    </location>
</feature>
<feature type="binding site" evidence="8">
    <location>
        <position position="545"/>
    </location>
    <ligand>
        <name>Mn(2+)</name>
        <dbReference type="ChEBI" id="CHEBI:29035"/>
    </ligand>
</feature>